<dbReference type="PANTHER" id="PTHR10688:SF5">
    <property type="entry name" value="PWWP DOMAIN-CONTAINING PROTEIN 1-RELATED"/>
    <property type="match status" value="1"/>
</dbReference>
<dbReference type="CDD" id="cd05162">
    <property type="entry name" value="PWWP"/>
    <property type="match status" value="1"/>
</dbReference>
<dbReference type="SUPFAM" id="SSF63748">
    <property type="entry name" value="Tudor/PWWP/MBT"/>
    <property type="match status" value="1"/>
</dbReference>
<protein>
    <submittedName>
        <fullName evidence="2">DH200=94 genomic scaffold, scaffold_540</fullName>
    </submittedName>
</protein>
<dbReference type="Pfam" id="PF00855">
    <property type="entry name" value="PWWP"/>
    <property type="match status" value="1"/>
</dbReference>
<sequence>MACGDTANVDLDLMDLYSRVKLRALTRKARGACSNIVVVKDDKSANAGLRKSSSRCRKRRFSVNLENSVPANAVAVENFKLTSLAEVTEEETETGKNYYQDVSNSYANAQAFDQLDLLLDEGTAVEMLAKLGQRRTEEHFNRFDFGDLVWGKIQSHPWWPGQIFNQALAITSVFSTKREGCLLVAFYGDYTYGWLRPEDLIPFEKHYAEKSKQSNAPLFSTAVKEAKKEIKRRAVLGLACHCRIPANFFPSKVRGYFEVNVSGYSSGVIYSAKQIQKAREDFQPDDALSFLKQLALSPTVKRQNLFWMKNLTRALAYQRARQDKFDKTFSEVFEVQQRSSESPAGMDNAPQGITQNFVLQNLFTSASKCPDISFVQIAEVQEKRILTRAAGDNYLQKSDGILLPLCEVNVSWGCFSGQTSGDHEMEIGFERSICSVSEGTCYTQSEKQLRPQGAPDAGNISGRHENFSKKKITRLNRIKSLARIGANQKVLELQGGQIIAASSIKFEKDFEMETHFLGNYAEPTMLIITFPPQAMLPSISELKDKFACFGPMDESSLRICWKSSACQIGFLHKTNAEAAYRYAIQNRTLFSSEVNYHLRAFSLGASELYKSGETMNHHVEEAHGEIQSQTSLSSYIFSNEMKPALRQLPVNPENILEGCQEEGPISPSAFPEHFSVSAEDYSDTSQNTLPLSSPSACPLISTAPSITEQIGINHHVDAIEKKPCQFDTMKNHKHQGTTSANSPHQLINLLTSCSKILGDFMPSSESMAYT</sequence>
<dbReference type="PhylomeDB" id="A0A068VG40"/>
<reference evidence="3" key="1">
    <citation type="journal article" date="2014" name="Science">
        <title>The coffee genome provides insight into the convergent evolution of caffeine biosynthesis.</title>
        <authorList>
            <person name="Denoeud F."/>
            <person name="Carretero-Paulet L."/>
            <person name="Dereeper A."/>
            <person name="Droc G."/>
            <person name="Guyot R."/>
            <person name="Pietrella M."/>
            <person name="Zheng C."/>
            <person name="Alberti A."/>
            <person name="Anthony F."/>
            <person name="Aprea G."/>
            <person name="Aury J.M."/>
            <person name="Bento P."/>
            <person name="Bernard M."/>
            <person name="Bocs S."/>
            <person name="Campa C."/>
            <person name="Cenci A."/>
            <person name="Combes M.C."/>
            <person name="Crouzillat D."/>
            <person name="Da Silva C."/>
            <person name="Daddiego L."/>
            <person name="De Bellis F."/>
            <person name="Dussert S."/>
            <person name="Garsmeur O."/>
            <person name="Gayraud T."/>
            <person name="Guignon V."/>
            <person name="Jahn K."/>
            <person name="Jamilloux V."/>
            <person name="Joet T."/>
            <person name="Labadie K."/>
            <person name="Lan T."/>
            <person name="Leclercq J."/>
            <person name="Lepelley M."/>
            <person name="Leroy T."/>
            <person name="Li L.T."/>
            <person name="Librado P."/>
            <person name="Lopez L."/>
            <person name="Munoz A."/>
            <person name="Noel B."/>
            <person name="Pallavicini A."/>
            <person name="Perrotta G."/>
            <person name="Poncet V."/>
            <person name="Pot D."/>
            <person name="Priyono X."/>
            <person name="Rigoreau M."/>
            <person name="Rouard M."/>
            <person name="Rozas J."/>
            <person name="Tranchant-Dubreuil C."/>
            <person name="VanBuren R."/>
            <person name="Zhang Q."/>
            <person name="Andrade A.C."/>
            <person name="Argout X."/>
            <person name="Bertrand B."/>
            <person name="de Kochko A."/>
            <person name="Graziosi G."/>
            <person name="Henry R.J."/>
            <person name="Jayarama X."/>
            <person name="Ming R."/>
            <person name="Nagai C."/>
            <person name="Rounsley S."/>
            <person name="Sankoff D."/>
            <person name="Giuliano G."/>
            <person name="Albert V.A."/>
            <person name="Wincker P."/>
            <person name="Lashermes P."/>
        </authorList>
    </citation>
    <scope>NUCLEOTIDE SEQUENCE [LARGE SCALE GENOMIC DNA]</scope>
    <source>
        <strain evidence="3">cv. DH200-94</strain>
    </source>
</reference>
<gene>
    <name evidence="2" type="ORF">GSCOC_T00001817001</name>
</gene>
<dbReference type="SMART" id="SM00293">
    <property type="entry name" value="PWWP"/>
    <property type="match status" value="1"/>
</dbReference>
<dbReference type="InterPro" id="IPR000313">
    <property type="entry name" value="PWWP_dom"/>
</dbReference>
<dbReference type="InterPro" id="IPR052657">
    <property type="entry name" value="PDP_family_Arabidopsis"/>
</dbReference>
<evidence type="ECO:0000259" key="1">
    <source>
        <dbReference type="PROSITE" id="PS50812"/>
    </source>
</evidence>
<dbReference type="STRING" id="49390.A0A068VG40"/>
<evidence type="ECO:0000313" key="3">
    <source>
        <dbReference type="Proteomes" id="UP000295252"/>
    </source>
</evidence>
<accession>A0A068VG40</accession>
<proteinExistence type="predicted"/>
<dbReference type="Gene3D" id="2.30.30.140">
    <property type="match status" value="1"/>
</dbReference>
<dbReference type="EMBL" id="HG739624">
    <property type="protein sequence ID" value="CDP19539.1"/>
    <property type="molecule type" value="Genomic_DNA"/>
</dbReference>
<dbReference type="InParanoid" id="A0A068VG40"/>
<organism evidence="2 3">
    <name type="scientific">Coffea canephora</name>
    <name type="common">Robusta coffee</name>
    <dbReference type="NCBI Taxonomy" id="49390"/>
    <lineage>
        <taxon>Eukaryota</taxon>
        <taxon>Viridiplantae</taxon>
        <taxon>Streptophyta</taxon>
        <taxon>Embryophyta</taxon>
        <taxon>Tracheophyta</taxon>
        <taxon>Spermatophyta</taxon>
        <taxon>Magnoliopsida</taxon>
        <taxon>eudicotyledons</taxon>
        <taxon>Gunneridae</taxon>
        <taxon>Pentapetalae</taxon>
        <taxon>asterids</taxon>
        <taxon>lamiids</taxon>
        <taxon>Gentianales</taxon>
        <taxon>Rubiaceae</taxon>
        <taxon>Ixoroideae</taxon>
        <taxon>Gardenieae complex</taxon>
        <taxon>Bertiereae - Coffeeae clade</taxon>
        <taxon>Coffeeae</taxon>
        <taxon>Coffea</taxon>
    </lineage>
</organism>
<keyword evidence="3" id="KW-1185">Reference proteome</keyword>
<evidence type="ECO:0000313" key="2">
    <source>
        <dbReference type="EMBL" id="CDP19539.1"/>
    </source>
</evidence>
<dbReference type="AlphaFoldDB" id="A0A068VG40"/>
<dbReference type="Gramene" id="CDP19539">
    <property type="protein sequence ID" value="CDP19539"/>
    <property type="gene ID" value="GSCOC_T00001817001"/>
</dbReference>
<dbReference type="Proteomes" id="UP000295252">
    <property type="component" value="Unassembled WGS sequence"/>
</dbReference>
<dbReference type="PROSITE" id="PS50812">
    <property type="entry name" value="PWWP"/>
    <property type="match status" value="1"/>
</dbReference>
<dbReference type="PANTHER" id="PTHR10688">
    <property type="entry name" value="PWWP DOMAIN-CONTAINING PROTEIN"/>
    <property type="match status" value="1"/>
</dbReference>
<dbReference type="OrthoDB" id="62853at2759"/>
<feature type="domain" description="PWWP" evidence="1">
    <location>
        <begin position="145"/>
        <end position="206"/>
    </location>
</feature>
<name>A0A068VG40_COFCA</name>